<name>D7LI43_ARALL</name>
<dbReference type="Proteomes" id="UP000008694">
    <property type="component" value="Unassembled WGS sequence"/>
</dbReference>
<dbReference type="HOGENOM" id="CLU_2712139_0_0_1"/>
<gene>
    <name evidence="1" type="ORF">ARALYDRAFT_670148</name>
</gene>
<organism evidence="2">
    <name type="scientific">Arabidopsis lyrata subsp. lyrata</name>
    <name type="common">Lyre-leaved rock-cress</name>
    <dbReference type="NCBI Taxonomy" id="81972"/>
    <lineage>
        <taxon>Eukaryota</taxon>
        <taxon>Viridiplantae</taxon>
        <taxon>Streptophyta</taxon>
        <taxon>Embryophyta</taxon>
        <taxon>Tracheophyta</taxon>
        <taxon>Spermatophyta</taxon>
        <taxon>Magnoliopsida</taxon>
        <taxon>eudicotyledons</taxon>
        <taxon>Gunneridae</taxon>
        <taxon>Pentapetalae</taxon>
        <taxon>rosids</taxon>
        <taxon>malvids</taxon>
        <taxon>Brassicales</taxon>
        <taxon>Brassicaceae</taxon>
        <taxon>Camelineae</taxon>
        <taxon>Arabidopsis</taxon>
    </lineage>
</organism>
<dbReference type="EMBL" id="GL348716">
    <property type="protein sequence ID" value="EFH58092.1"/>
    <property type="molecule type" value="Genomic_DNA"/>
</dbReference>
<evidence type="ECO:0000313" key="1">
    <source>
        <dbReference type="EMBL" id="EFH58092.1"/>
    </source>
</evidence>
<sequence length="73" mass="8143">CSSRKQESEYNKAISPKCCKKGKTSMYTTNQSQNSQRQNDKAKIVPLTDVGSGYRAIGYTRNTSFSGFFKSFG</sequence>
<accession>D7LI43</accession>
<evidence type="ECO:0000313" key="2">
    <source>
        <dbReference type="Proteomes" id="UP000008694"/>
    </source>
</evidence>
<reference evidence="2" key="1">
    <citation type="journal article" date="2011" name="Nat. Genet.">
        <title>The Arabidopsis lyrata genome sequence and the basis of rapid genome size change.</title>
        <authorList>
            <person name="Hu T.T."/>
            <person name="Pattyn P."/>
            <person name="Bakker E.G."/>
            <person name="Cao J."/>
            <person name="Cheng J.-F."/>
            <person name="Clark R.M."/>
            <person name="Fahlgren N."/>
            <person name="Fawcett J.A."/>
            <person name="Grimwood J."/>
            <person name="Gundlach H."/>
            <person name="Haberer G."/>
            <person name="Hollister J.D."/>
            <person name="Ossowski S."/>
            <person name="Ottilar R.P."/>
            <person name="Salamov A.A."/>
            <person name="Schneeberger K."/>
            <person name="Spannagl M."/>
            <person name="Wang X."/>
            <person name="Yang L."/>
            <person name="Nasrallah M.E."/>
            <person name="Bergelson J."/>
            <person name="Carrington J.C."/>
            <person name="Gaut B.S."/>
            <person name="Schmutz J."/>
            <person name="Mayer K.F.X."/>
            <person name="Van de Peer Y."/>
            <person name="Grigoriev I.V."/>
            <person name="Nordborg M."/>
            <person name="Weigel D."/>
            <person name="Guo Y.-L."/>
        </authorList>
    </citation>
    <scope>NUCLEOTIDE SEQUENCE [LARGE SCALE GENOMIC DNA]</scope>
    <source>
        <strain evidence="2">cv. MN47</strain>
    </source>
</reference>
<keyword evidence="2" id="KW-1185">Reference proteome</keyword>
<feature type="non-terminal residue" evidence="1">
    <location>
        <position position="1"/>
    </location>
</feature>
<protein>
    <submittedName>
        <fullName evidence="1">Predicted protein</fullName>
    </submittedName>
</protein>
<dbReference type="Gramene" id="Al_scaffold_0004_2867">
    <property type="protein sequence ID" value="Al_scaffold_0004_2867"/>
    <property type="gene ID" value="Al_scaffold_0004_2867"/>
</dbReference>
<dbReference type="AlphaFoldDB" id="D7LI43"/>
<proteinExistence type="predicted"/>